<evidence type="ECO:0000256" key="3">
    <source>
        <dbReference type="ARBA" id="ARBA00023163"/>
    </source>
</evidence>
<keyword evidence="3" id="KW-0804">Transcription</keyword>
<dbReference type="Pfam" id="PF00392">
    <property type="entry name" value="GntR"/>
    <property type="match status" value="1"/>
</dbReference>
<dbReference type="SMART" id="SM00345">
    <property type="entry name" value="HTH_GNTR"/>
    <property type="match status" value="1"/>
</dbReference>
<dbReference type="PRINTS" id="PR00035">
    <property type="entry name" value="HTHGNTR"/>
</dbReference>
<evidence type="ECO:0000313" key="6">
    <source>
        <dbReference type="Proteomes" id="UP000015523"/>
    </source>
</evidence>
<dbReference type="InterPro" id="IPR000524">
    <property type="entry name" value="Tscrpt_reg_HTH_GntR"/>
</dbReference>
<dbReference type="STRING" id="1346791.M529_01000"/>
<proteinExistence type="predicted"/>
<dbReference type="EMBL" id="AUWY01000019">
    <property type="protein sequence ID" value="EQB34224.1"/>
    <property type="molecule type" value="Genomic_DNA"/>
</dbReference>
<evidence type="ECO:0000256" key="1">
    <source>
        <dbReference type="ARBA" id="ARBA00023015"/>
    </source>
</evidence>
<dbReference type="Gene3D" id="1.10.10.10">
    <property type="entry name" value="Winged helix-like DNA-binding domain superfamily/Winged helix DNA-binding domain"/>
    <property type="match status" value="1"/>
</dbReference>
<dbReference type="InterPro" id="IPR011711">
    <property type="entry name" value="GntR_C"/>
</dbReference>
<protein>
    <recommendedName>
        <fullName evidence="4">HTH gntR-type domain-containing protein</fullName>
    </recommendedName>
</protein>
<dbReference type="AlphaFoldDB" id="T0KBY8"/>
<reference evidence="5 6" key="1">
    <citation type="journal article" date="2013" name="Genome Announc.">
        <title>Draft Genome Sequence of Sphingobium ummariense Strain RL-3, a Hexachlorocyclohexane-Degrading Bacterium.</title>
        <authorList>
            <person name="Kohli P."/>
            <person name="Dua A."/>
            <person name="Sangwan N."/>
            <person name="Oldach P."/>
            <person name="Khurana J.P."/>
            <person name="Lal R."/>
        </authorList>
    </citation>
    <scope>NUCLEOTIDE SEQUENCE [LARGE SCALE GENOMIC DNA]</scope>
    <source>
        <strain evidence="5 6">RL-3</strain>
    </source>
</reference>
<dbReference type="InterPro" id="IPR036388">
    <property type="entry name" value="WH-like_DNA-bd_sf"/>
</dbReference>
<dbReference type="Gene3D" id="1.20.120.530">
    <property type="entry name" value="GntR ligand-binding domain-like"/>
    <property type="match status" value="1"/>
</dbReference>
<dbReference type="CDD" id="cd07377">
    <property type="entry name" value="WHTH_GntR"/>
    <property type="match status" value="1"/>
</dbReference>
<organism evidence="5 6">
    <name type="scientific">Sphingobium ummariense RL-3</name>
    <dbReference type="NCBI Taxonomy" id="1346791"/>
    <lineage>
        <taxon>Bacteria</taxon>
        <taxon>Pseudomonadati</taxon>
        <taxon>Pseudomonadota</taxon>
        <taxon>Alphaproteobacteria</taxon>
        <taxon>Sphingomonadales</taxon>
        <taxon>Sphingomonadaceae</taxon>
        <taxon>Sphingobium</taxon>
    </lineage>
</organism>
<dbReference type="OrthoDB" id="9028214at2"/>
<evidence type="ECO:0000313" key="5">
    <source>
        <dbReference type="EMBL" id="EQB34224.1"/>
    </source>
</evidence>
<dbReference type="Proteomes" id="UP000015523">
    <property type="component" value="Unassembled WGS sequence"/>
</dbReference>
<dbReference type="SUPFAM" id="SSF46785">
    <property type="entry name" value="Winged helix' DNA-binding domain"/>
    <property type="match status" value="1"/>
</dbReference>
<feature type="domain" description="HTH gntR-type" evidence="4">
    <location>
        <begin position="14"/>
        <end position="82"/>
    </location>
</feature>
<keyword evidence="2" id="KW-0238">DNA-binding</keyword>
<dbReference type="Pfam" id="PF07729">
    <property type="entry name" value="FCD"/>
    <property type="match status" value="1"/>
</dbReference>
<dbReference type="PROSITE" id="PS50949">
    <property type="entry name" value="HTH_GNTR"/>
    <property type="match status" value="1"/>
</dbReference>
<dbReference type="PANTHER" id="PTHR43537">
    <property type="entry name" value="TRANSCRIPTIONAL REGULATOR, GNTR FAMILY"/>
    <property type="match status" value="1"/>
</dbReference>
<dbReference type="eggNOG" id="COG2186">
    <property type="taxonomic scope" value="Bacteria"/>
</dbReference>
<sequence>MSHSETFPLARVPRSVHDRIAHKLGKAIVSGELQPGEALPGEERYSAEQGVSRTAYREAIRMLAAKGLVFSRTKSGTRVSERRQWSMLDLDIIAWMFETGPSPEFLRGIFELRMAVEPSAAALAAARRTSQDIAAMGHALEEMRRHGLMTPEGRAADRSFHHMILEATRNEPLMSLSSSIAAVVAWTTRFAREERGESRNPMPDHDAVFDAIVAGDGAKAHTAMLALVRNASRDAGML</sequence>
<name>T0KBY8_9SPHN</name>
<gene>
    <name evidence="5" type="ORF">M529_01000</name>
</gene>
<evidence type="ECO:0000259" key="4">
    <source>
        <dbReference type="PROSITE" id="PS50949"/>
    </source>
</evidence>
<dbReference type="InterPro" id="IPR008920">
    <property type="entry name" value="TF_FadR/GntR_C"/>
</dbReference>
<dbReference type="SMART" id="SM00895">
    <property type="entry name" value="FCD"/>
    <property type="match status" value="1"/>
</dbReference>
<keyword evidence="6" id="KW-1185">Reference proteome</keyword>
<dbReference type="SUPFAM" id="SSF48008">
    <property type="entry name" value="GntR ligand-binding domain-like"/>
    <property type="match status" value="1"/>
</dbReference>
<dbReference type="GO" id="GO:0003700">
    <property type="term" value="F:DNA-binding transcription factor activity"/>
    <property type="evidence" value="ECO:0007669"/>
    <property type="project" value="InterPro"/>
</dbReference>
<keyword evidence="1" id="KW-0805">Transcription regulation</keyword>
<dbReference type="GO" id="GO:0003677">
    <property type="term" value="F:DNA binding"/>
    <property type="evidence" value="ECO:0007669"/>
    <property type="project" value="UniProtKB-KW"/>
</dbReference>
<accession>T0KBY8</accession>
<evidence type="ECO:0000256" key="2">
    <source>
        <dbReference type="ARBA" id="ARBA00023125"/>
    </source>
</evidence>
<dbReference type="InterPro" id="IPR036390">
    <property type="entry name" value="WH_DNA-bd_sf"/>
</dbReference>
<dbReference type="RefSeq" id="WP_021316259.1">
    <property type="nucleotide sequence ID" value="NZ_AUWY01000019.1"/>
</dbReference>
<comment type="caution">
    <text evidence="5">The sequence shown here is derived from an EMBL/GenBank/DDBJ whole genome shotgun (WGS) entry which is preliminary data.</text>
</comment>
<dbReference type="PANTHER" id="PTHR43537:SF44">
    <property type="entry name" value="GNTR FAMILY REGULATORY PROTEIN"/>
    <property type="match status" value="1"/>
</dbReference>
<dbReference type="PATRIC" id="fig|1346791.3.peg.189"/>